<evidence type="ECO:0000313" key="3">
    <source>
        <dbReference type="Proteomes" id="UP001293254"/>
    </source>
</evidence>
<protein>
    <submittedName>
        <fullName evidence="2">Uncharacterized protein</fullName>
    </submittedName>
</protein>
<gene>
    <name evidence="2" type="ORF">Salat_1109900</name>
</gene>
<name>A0AAE2CT02_9LAMI</name>
<accession>A0AAE2CT02</accession>
<dbReference type="EMBL" id="JACGWO010000003">
    <property type="protein sequence ID" value="KAK4433476.1"/>
    <property type="molecule type" value="Genomic_DNA"/>
</dbReference>
<reference evidence="2" key="2">
    <citation type="journal article" date="2024" name="Plant">
        <title>Genomic evolution and insights into agronomic trait innovations of Sesamum species.</title>
        <authorList>
            <person name="Miao H."/>
            <person name="Wang L."/>
            <person name="Qu L."/>
            <person name="Liu H."/>
            <person name="Sun Y."/>
            <person name="Le M."/>
            <person name="Wang Q."/>
            <person name="Wei S."/>
            <person name="Zheng Y."/>
            <person name="Lin W."/>
            <person name="Duan Y."/>
            <person name="Cao H."/>
            <person name="Xiong S."/>
            <person name="Wang X."/>
            <person name="Wei L."/>
            <person name="Li C."/>
            <person name="Ma Q."/>
            <person name="Ju M."/>
            <person name="Zhao R."/>
            <person name="Li G."/>
            <person name="Mu C."/>
            <person name="Tian Q."/>
            <person name="Mei H."/>
            <person name="Zhang T."/>
            <person name="Gao T."/>
            <person name="Zhang H."/>
        </authorList>
    </citation>
    <scope>NUCLEOTIDE SEQUENCE</scope>
    <source>
        <strain evidence="2">3651</strain>
    </source>
</reference>
<feature type="compositionally biased region" description="Low complexity" evidence="1">
    <location>
        <begin position="1"/>
        <end position="13"/>
    </location>
</feature>
<reference evidence="2" key="1">
    <citation type="submission" date="2020-06" db="EMBL/GenBank/DDBJ databases">
        <authorList>
            <person name="Li T."/>
            <person name="Hu X."/>
            <person name="Zhang T."/>
            <person name="Song X."/>
            <person name="Zhang H."/>
            <person name="Dai N."/>
            <person name="Sheng W."/>
            <person name="Hou X."/>
            <person name="Wei L."/>
        </authorList>
    </citation>
    <scope>NUCLEOTIDE SEQUENCE</scope>
    <source>
        <strain evidence="2">3651</strain>
        <tissue evidence="2">Leaf</tissue>
    </source>
</reference>
<evidence type="ECO:0000256" key="1">
    <source>
        <dbReference type="SAM" id="MobiDB-lite"/>
    </source>
</evidence>
<keyword evidence="3" id="KW-1185">Reference proteome</keyword>
<dbReference type="AlphaFoldDB" id="A0AAE2CT02"/>
<sequence>MTLSTLSSSLSSNDGGGGGLEAVESASKEEEEEANTKFKFPAFARLSERVAGDSQLLQTLERLKARWNAKYGDGGASTRDDRVCPAYTGTYGPIPPCYPFARGEKICQSYLYKGGPNKATHATKKLKLKWLKEGDQCSKLFFRKVIAQRAR</sequence>
<dbReference type="Proteomes" id="UP001293254">
    <property type="component" value="Unassembled WGS sequence"/>
</dbReference>
<organism evidence="2 3">
    <name type="scientific">Sesamum alatum</name>
    <dbReference type="NCBI Taxonomy" id="300844"/>
    <lineage>
        <taxon>Eukaryota</taxon>
        <taxon>Viridiplantae</taxon>
        <taxon>Streptophyta</taxon>
        <taxon>Embryophyta</taxon>
        <taxon>Tracheophyta</taxon>
        <taxon>Spermatophyta</taxon>
        <taxon>Magnoliopsida</taxon>
        <taxon>eudicotyledons</taxon>
        <taxon>Gunneridae</taxon>
        <taxon>Pentapetalae</taxon>
        <taxon>asterids</taxon>
        <taxon>lamiids</taxon>
        <taxon>Lamiales</taxon>
        <taxon>Pedaliaceae</taxon>
        <taxon>Sesamum</taxon>
    </lineage>
</organism>
<feature type="region of interest" description="Disordered" evidence="1">
    <location>
        <begin position="1"/>
        <end position="35"/>
    </location>
</feature>
<evidence type="ECO:0000313" key="2">
    <source>
        <dbReference type="EMBL" id="KAK4433476.1"/>
    </source>
</evidence>
<comment type="caution">
    <text evidence="2">The sequence shown here is derived from an EMBL/GenBank/DDBJ whole genome shotgun (WGS) entry which is preliminary data.</text>
</comment>
<proteinExistence type="predicted"/>